<evidence type="ECO:0008006" key="2">
    <source>
        <dbReference type="Google" id="ProtNLM"/>
    </source>
</evidence>
<organism evidence="1">
    <name type="scientific">mine drainage metagenome</name>
    <dbReference type="NCBI Taxonomy" id="410659"/>
    <lineage>
        <taxon>unclassified sequences</taxon>
        <taxon>metagenomes</taxon>
        <taxon>ecological metagenomes</taxon>
    </lineage>
</organism>
<dbReference type="SUPFAM" id="SSF51219">
    <property type="entry name" value="TRAP-like"/>
    <property type="match status" value="1"/>
</dbReference>
<dbReference type="InterPro" id="IPR002838">
    <property type="entry name" value="AIM24"/>
</dbReference>
<accession>T1CAG5</accession>
<reference evidence="1" key="2">
    <citation type="journal article" date="2014" name="ISME J.">
        <title>Microbial stratification in low pH oxic and suboxic macroscopic growths along an acid mine drainage.</title>
        <authorList>
            <person name="Mendez-Garcia C."/>
            <person name="Mesa V."/>
            <person name="Sprenger R.R."/>
            <person name="Richter M."/>
            <person name="Diez M.S."/>
            <person name="Solano J."/>
            <person name="Bargiela R."/>
            <person name="Golyshina O.V."/>
            <person name="Manteca A."/>
            <person name="Ramos J.L."/>
            <person name="Gallego J.R."/>
            <person name="Llorente I."/>
            <person name="Martins Dos Santos V.A."/>
            <person name="Jensen O.N."/>
            <person name="Pelaez A.I."/>
            <person name="Sanchez J."/>
            <person name="Ferrer M."/>
        </authorList>
    </citation>
    <scope>NUCLEOTIDE SEQUENCE</scope>
</reference>
<dbReference type="EMBL" id="AUZY01000607">
    <property type="protein sequence ID" value="EQD78248.1"/>
    <property type="molecule type" value="Genomic_DNA"/>
</dbReference>
<dbReference type="AlphaFoldDB" id="T1CAG5"/>
<gene>
    <name evidence="1" type="ORF">B1B_00827</name>
</gene>
<protein>
    <recommendedName>
        <fullName evidence="2">AIM24 family protein</fullName>
    </recommendedName>
</protein>
<dbReference type="Pfam" id="PF01987">
    <property type="entry name" value="AIM24"/>
    <property type="match status" value="1"/>
</dbReference>
<dbReference type="Gene3D" id="3.60.160.10">
    <property type="entry name" value="Mitochondrial biogenesis AIM24"/>
    <property type="match status" value="1"/>
</dbReference>
<proteinExistence type="predicted"/>
<sequence>MVYHGHGNILSFTLAPGETMEMDHGALLLKDASVTIQAYNQPLGGGLAGHAMSFEALHVSGPGRLALQTLDPSLDHPAP</sequence>
<comment type="caution">
    <text evidence="1">The sequence shown here is derived from an EMBL/GenBank/DDBJ whole genome shotgun (WGS) entry which is preliminary data.</text>
</comment>
<evidence type="ECO:0000313" key="1">
    <source>
        <dbReference type="EMBL" id="EQD78248.1"/>
    </source>
</evidence>
<dbReference type="InterPro" id="IPR036983">
    <property type="entry name" value="AIM24_sf"/>
</dbReference>
<reference evidence="1" key="1">
    <citation type="submission" date="2013-08" db="EMBL/GenBank/DDBJ databases">
        <authorList>
            <person name="Mendez C."/>
            <person name="Richter M."/>
            <person name="Ferrer M."/>
            <person name="Sanchez J."/>
        </authorList>
    </citation>
    <scope>NUCLEOTIDE SEQUENCE</scope>
</reference>
<name>T1CAG5_9ZZZZ</name>
<dbReference type="InterPro" id="IPR016031">
    <property type="entry name" value="Trp_RNA-bd_attenuator-like_dom"/>
</dbReference>